<dbReference type="InterPro" id="IPR004181">
    <property type="entry name" value="Znf_MIZ"/>
</dbReference>
<comment type="caution">
    <text evidence="6">The sequence shown here is derived from an EMBL/GenBank/DDBJ whole genome shotgun (WGS) entry which is preliminary data.</text>
</comment>
<dbReference type="GO" id="GO:0061665">
    <property type="term" value="F:SUMO ligase activity"/>
    <property type="evidence" value="ECO:0007669"/>
    <property type="project" value="TreeGrafter"/>
</dbReference>
<dbReference type="GO" id="GO:0016925">
    <property type="term" value="P:protein sumoylation"/>
    <property type="evidence" value="ECO:0007669"/>
    <property type="project" value="TreeGrafter"/>
</dbReference>
<protein>
    <recommendedName>
        <fullName evidence="5">SP-RING-type domain-containing protein</fullName>
    </recommendedName>
</protein>
<sequence>MFLPTYTSCGVQVSLDCPLAQRRVNIPCRRVRCGHVQCFDVYSYLGCHEATLEPSWCCPVCREKVFVQDIRVDVFTLNILIRAGARFNAVEIRADGSCEFLTSGDDRNSFHVPCFLVLCARLFLTSPAVAGYALTRAFQCFTQSARKTLQAVFQADMSGPGVSATCGARYSPACGLLCLPDVFRMRELRLCRTRHITRTCTLLVTAQGTLGSVDVFPAQLRPRREGVVPDAYLFHMLARQIPCAVPKAPVTSSMH</sequence>
<dbReference type="PROSITE" id="PS51044">
    <property type="entry name" value="ZF_SP_RING"/>
    <property type="match status" value="1"/>
</dbReference>
<keyword evidence="3" id="KW-0862">Zinc</keyword>
<proteinExistence type="predicted"/>
<dbReference type="AlphaFoldDB" id="A0AAQ4F3N8"/>
<evidence type="ECO:0000259" key="5">
    <source>
        <dbReference type="PROSITE" id="PS51044"/>
    </source>
</evidence>
<evidence type="ECO:0000313" key="7">
    <source>
        <dbReference type="Proteomes" id="UP001321473"/>
    </source>
</evidence>
<feature type="domain" description="SP-RING-type" evidence="5">
    <location>
        <begin position="1"/>
        <end position="85"/>
    </location>
</feature>
<evidence type="ECO:0000256" key="3">
    <source>
        <dbReference type="ARBA" id="ARBA00022833"/>
    </source>
</evidence>
<dbReference type="GO" id="GO:0008270">
    <property type="term" value="F:zinc ion binding"/>
    <property type="evidence" value="ECO:0007669"/>
    <property type="project" value="UniProtKB-KW"/>
</dbReference>
<gene>
    <name evidence="6" type="ORF">V5799_016938</name>
</gene>
<keyword evidence="7" id="KW-1185">Reference proteome</keyword>
<evidence type="ECO:0000256" key="1">
    <source>
        <dbReference type="ARBA" id="ARBA00022723"/>
    </source>
</evidence>
<dbReference type="PANTHER" id="PTHR10782">
    <property type="entry name" value="ZINC FINGER MIZ DOMAIN-CONTAINING PROTEIN"/>
    <property type="match status" value="1"/>
</dbReference>
<name>A0AAQ4F3N8_AMBAM</name>
<dbReference type="InterPro" id="IPR013083">
    <property type="entry name" value="Znf_RING/FYVE/PHD"/>
</dbReference>
<keyword evidence="2 4" id="KW-0863">Zinc-finger</keyword>
<dbReference type="GO" id="GO:0006357">
    <property type="term" value="P:regulation of transcription by RNA polymerase II"/>
    <property type="evidence" value="ECO:0007669"/>
    <property type="project" value="TreeGrafter"/>
</dbReference>
<dbReference type="GO" id="GO:0000785">
    <property type="term" value="C:chromatin"/>
    <property type="evidence" value="ECO:0007669"/>
    <property type="project" value="TreeGrafter"/>
</dbReference>
<dbReference type="PANTHER" id="PTHR10782:SF4">
    <property type="entry name" value="TONALLI, ISOFORM E"/>
    <property type="match status" value="1"/>
</dbReference>
<evidence type="ECO:0000256" key="2">
    <source>
        <dbReference type="ARBA" id="ARBA00022771"/>
    </source>
</evidence>
<dbReference type="Pfam" id="PF02891">
    <property type="entry name" value="zf-MIZ"/>
    <property type="match status" value="1"/>
</dbReference>
<reference evidence="6 7" key="1">
    <citation type="journal article" date="2023" name="Arcadia Sci">
        <title>De novo assembly of a long-read Amblyomma americanum tick genome.</title>
        <authorList>
            <person name="Chou S."/>
            <person name="Poskanzer K.E."/>
            <person name="Rollins M."/>
            <person name="Thuy-Boun P.S."/>
        </authorList>
    </citation>
    <scope>NUCLEOTIDE SEQUENCE [LARGE SCALE GENOMIC DNA]</scope>
    <source>
        <strain evidence="6">F_SG_1</strain>
        <tissue evidence="6">Salivary glands</tissue>
    </source>
</reference>
<dbReference type="Gene3D" id="3.30.40.10">
    <property type="entry name" value="Zinc/RING finger domain, C3HC4 (zinc finger)"/>
    <property type="match status" value="1"/>
</dbReference>
<evidence type="ECO:0000313" key="6">
    <source>
        <dbReference type="EMBL" id="KAK8781717.1"/>
    </source>
</evidence>
<dbReference type="GO" id="GO:0003712">
    <property type="term" value="F:transcription coregulator activity"/>
    <property type="evidence" value="ECO:0007669"/>
    <property type="project" value="TreeGrafter"/>
</dbReference>
<accession>A0AAQ4F3N8</accession>
<keyword evidence="1" id="KW-0479">Metal-binding</keyword>
<evidence type="ECO:0000256" key="4">
    <source>
        <dbReference type="PROSITE-ProRule" id="PRU00452"/>
    </source>
</evidence>
<dbReference type="Proteomes" id="UP001321473">
    <property type="component" value="Unassembled WGS sequence"/>
</dbReference>
<dbReference type="EMBL" id="JARKHS020007417">
    <property type="protein sequence ID" value="KAK8781717.1"/>
    <property type="molecule type" value="Genomic_DNA"/>
</dbReference>
<organism evidence="6 7">
    <name type="scientific">Amblyomma americanum</name>
    <name type="common">Lone star tick</name>
    <dbReference type="NCBI Taxonomy" id="6943"/>
    <lineage>
        <taxon>Eukaryota</taxon>
        <taxon>Metazoa</taxon>
        <taxon>Ecdysozoa</taxon>
        <taxon>Arthropoda</taxon>
        <taxon>Chelicerata</taxon>
        <taxon>Arachnida</taxon>
        <taxon>Acari</taxon>
        <taxon>Parasitiformes</taxon>
        <taxon>Ixodida</taxon>
        <taxon>Ixodoidea</taxon>
        <taxon>Ixodidae</taxon>
        <taxon>Amblyomminae</taxon>
        <taxon>Amblyomma</taxon>
    </lineage>
</organism>